<evidence type="ECO:0000256" key="1">
    <source>
        <dbReference type="SAM" id="MobiDB-lite"/>
    </source>
</evidence>
<sequence>AMSKRGSDGDGGPPVKKEVVCEEESNDELESAKKEIARLKKFFEGACREARKEQLRAEEAESRLDQKPVELVALRKRNIELLEKNTELCNEVYRLKSEAIR</sequence>
<comment type="caution">
    <text evidence="2">The sequence shown here is derived from an EMBL/GenBank/DDBJ whole genome shotgun (WGS) entry which is preliminary data.</text>
</comment>
<name>A0AAV5V9A8_9BILA</name>
<evidence type="ECO:0000313" key="2">
    <source>
        <dbReference type="EMBL" id="GMT15392.1"/>
    </source>
</evidence>
<feature type="non-terminal residue" evidence="2">
    <location>
        <position position="1"/>
    </location>
</feature>
<dbReference type="EMBL" id="BTSY01000002">
    <property type="protein sequence ID" value="GMT15392.1"/>
    <property type="molecule type" value="Genomic_DNA"/>
</dbReference>
<proteinExistence type="predicted"/>
<protein>
    <submittedName>
        <fullName evidence="2">Uncharacterized protein</fullName>
    </submittedName>
</protein>
<evidence type="ECO:0000313" key="3">
    <source>
        <dbReference type="Proteomes" id="UP001432322"/>
    </source>
</evidence>
<dbReference type="AlphaFoldDB" id="A0AAV5V9A8"/>
<feature type="region of interest" description="Disordered" evidence="1">
    <location>
        <begin position="1"/>
        <end position="24"/>
    </location>
</feature>
<keyword evidence="3" id="KW-1185">Reference proteome</keyword>
<dbReference type="Proteomes" id="UP001432322">
    <property type="component" value="Unassembled WGS sequence"/>
</dbReference>
<feature type="non-terminal residue" evidence="2">
    <location>
        <position position="101"/>
    </location>
</feature>
<accession>A0AAV5V9A8</accession>
<reference evidence="2" key="1">
    <citation type="submission" date="2023-10" db="EMBL/GenBank/DDBJ databases">
        <title>Genome assembly of Pristionchus species.</title>
        <authorList>
            <person name="Yoshida K."/>
            <person name="Sommer R.J."/>
        </authorList>
    </citation>
    <scope>NUCLEOTIDE SEQUENCE</scope>
    <source>
        <strain evidence="2">RS5133</strain>
    </source>
</reference>
<organism evidence="2 3">
    <name type="scientific">Pristionchus fissidentatus</name>
    <dbReference type="NCBI Taxonomy" id="1538716"/>
    <lineage>
        <taxon>Eukaryota</taxon>
        <taxon>Metazoa</taxon>
        <taxon>Ecdysozoa</taxon>
        <taxon>Nematoda</taxon>
        <taxon>Chromadorea</taxon>
        <taxon>Rhabditida</taxon>
        <taxon>Rhabditina</taxon>
        <taxon>Diplogasteromorpha</taxon>
        <taxon>Diplogasteroidea</taxon>
        <taxon>Neodiplogasteridae</taxon>
        <taxon>Pristionchus</taxon>
    </lineage>
</organism>
<gene>
    <name evidence="2" type="ORF">PFISCL1PPCAC_6689</name>
</gene>